<evidence type="ECO:0000313" key="2">
    <source>
        <dbReference type="EMBL" id="QBZ66271.1"/>
    </source>
</evidence>
<organism evidence="2 3">
    <name type="scientific">Pyricularia oryzae</name>
    <name type="common">Rice blast fungus</name>
    <name type="synonym">Magnaporthe oryzae</name>
    <dbReference type="NCBI Taxonomy" id="318829"/>
    <lineage>
        <taxon>Eukaryota</taxon>
        <taxon>Fungi</taxon>
        <taxon>Dikarya</taxon>
        <taxon>Ascomycota</taxon>
        <taxon>Pezizomycotina</taxon>
        <taxon>Sordariomycetes</taxon>
        <taxon>Sordariomycetidae</taxon>
        <taxon>Magnaporthales</taxon>
        <taxon>Pyriculariaceae</taxon>
        <taxon>Pyricularia</taxon>
    </lineage>
</organism>
<keyword evidence="1" id="KW-0732">Signal</keyword>
<dbReference type="VEuPathDB" id="FungiDB:M_BR32_EuGene_00061371"/>
<protein>
    <submittedName>
        <fullName evidence="2">Uncharacterized protein</fullName>
    </submittedName>
</protein>
<feature type="signal peptide" evidence="1">
    <location>
        <begin position="1"/>
        <end position="22"/>
    </location>
</feature>
<dbReference type="Proteomes" id="UP000294847">
    <property type="component" value="Chromosome 7"/>
</dbReference>
<reference evidence="2 3" key="1">
    <citation type="journal article" date="2019" name="Mol. Biol. Evol.">
        <title>Blast fungal genomes show frequent chromosomal changes, gene gains and losses, and effector gene turnover.</title>
        <authorList>
            <person name="Gomez Luciano L.B."/>
            <person name="Jason Tsai I."/>
            <person name="Chuma I."/>
            <person name="Tosa Y."/>
            <person name="Chen Y.H."/>
            <person name="Li J.Y."/>
            <person name="Li M.Y."/>
            <person name="Jade Lu M.Y."/>
            <person name="Nakayashiki H."/>
            <person name="Li W.H."/>
        </authorList>
    </citation>
    <scope>NUCLEOTIDE SEQUENCE [LARGE SCALE GENOMIC DNA]</scope>
    <source>
        <strain evidence="2">MZ5-1-6</strain>
    </source>
</reference>
<evidence type="ECO:0000256" key="1">
    <source>
        <dbReference type="SAM" id="SignalP"/>
    </source>
</evidence>
<feature type="chain" id="PRO_5020594018" evidence="1">
    <location>
        <begin position="23"/>
        <end position="147"/>
    </location>
</feature>
<gene>
    <name evidence="2" type="ORF">PoMZ_13244</name>
</gene>
<sequence>MQPGTLLASALAAALVPAGTLAATPPGSPSARLAGTSNARLAGISNTNPPGGAPRPRQQCFLSADLGPDVMGQPTLLEATPFVNDMFDFHGYRCQMGKDCSHVRCRGFPAAFKMTARNYPDGKGPLGTSAGDSFVPGPVVKVYPAPR</sequence>
<name>A0A4P7NUU6_PYROR</name>
<evidence type="ECO:0000313" key="3">
    <source>
        <dbReference type="Proteomes" id="UP000294847"/>
    </source>
</evidence>
<proteinExistence type="predicted"/>
<accession>A0A4P7NUU6</accession>
<dbReference type="AlphaFoldDB" id="A0A4P7NUU6"/>
<dbReference type="EMBL" id="CP034210">
    <property type="protein sequence ID" value="QBZ66271.1"/>
    <property type="molecule type" value="Genomic_DNA"/>
</dbReference>